<dbReference type="EMBL" id="WHNP01000006">
    <property type="protein sequence ID" value="MPW16924.1"/>
    <property type="molecule type" value="Genomic_DNA"/>
</dbReference>
<proteinExistence type="predicted"/>
<reference evidence="1 2" key="1">
    <citation type="submission" date="2019-10" db="EMBL/GenBank/DDBJ databases">
        <title>Paraburkholderia sp. isolated from nodules of Mimosa pudica from Brazilian Atlantic Forest soils.</title>
        <authorList>
            <person name="Paulitsch F."/>
            <person name="Hungria M."/>
            <person name="Dall'Agnol R."/>
        </authorList>
    </citation>
    <scope>NUCLEOTIDE SEQUENCE [LARGE SCALE GENOMIC DNA]</scope>
    <source>
        <strain evidence="1 2">CNPSo 3157</strain>
    </source>
</reference>
<keyword evidence="2" id="KW-1185">Reference proteome</keyword>
<dbReference type="RefSeq" id="WP_152756814.1">
    <property type="nucleotide sequence ID" value="NZ_WHNP01000006.1"/>
</dbReference>
<dbReference type="AlphaFoldDB" id="A0A7X1N7Y9"/>
<protein>
    <submittedName>
        <fullName evidence="1">Uncharacterized protein</fullName>
    </submittedName>
</protein>
<evidence type="ECO:0000313" key="2">
    <source>
        <dbReference type="Proteomes" id="UP000484381"/>
    </source>
</evidence>
<comment type="caution">
    <text evidence="1">The sequence shown here is derived from an EMBL/GenBank/DDBJ whole genome shotgun (WGS) entry which is preliminary data.</text>
</comment>
<accession>A0A7X1N7Y9</accession>
<sequence length="91" mass="10174">MNRVIFGSATLVIGGHEYQVGSLNGSALTVDGDPVASNRIEWPVNGWSGSFEISGAINFGALRRLFGARTRRRPRRSGMRQIRRLKYWRPA</sequence>
<gene>
    <name evidence="1" type="ORF">GCT13_08265</name>
</gene>
<dbReference type="Proteomes" id="UP000484381">
    <property type="component" value="Unassembled WGS sequence"/>
</dbReference>
<organism evidence="1 2">
    <name type="scientific">Paraburkholderia franconis</name>
    <dbReference type="NCBI Taxonomy" id="2654983"/>
    <lineage>
        <taxon>Bacteria</taxon>
        <taxon>Pseudomonadati</taxon>
        <taxon>Pseudomonadota</taxon>
        <taxon>Betaproteobacteria</taxon>
        <taxon>Burkholderiales</taxon>
        <taxon>Burkholderiaceae</taxon>
        <taxon>Paraburkholderia</taxon>
    </lineage>
</organism>
<evidence type="ECO:0000313" key="1">
    <source>
        <dbReference type="EMBL" id="MPW16924.1"/>
    </source>
</evidence>
<name>A0A7X1N7Y9_9BURK</name>